<dbReference type="RefSeq" id="WP_202655846.1">
    <property type="nucleotide sequence ID" value="NZ_JAESWB010000355.1"/>
</dbReference>
<gene>
    <name evidence="4" type="primary">dhaL</name>
    <name evidence="4" type="ORF">JK635_20815</name>
</gene>
<dbReference type="Proteomes" id="UP000623967">
    <property type="component" value="Unassembled WGS sequence"/>
</dbReference>
<evidence type="ECO:0000313" key="4">
    <source>
        <dbReference type="EMBL" id="MBL4954603.1"/>
    </source>
</evidence>
<dbReference type="NCBIfam" id="TIGR02365">
    <property type="entry name" value="dha_L_ycgS"/>
    <property type="match status" value="1"/>
</dbReference>
<keyword evidence="2 4" id="KW-0418">Kinase</keyword>
<dbReference type="GO" id="GO:0016301">
    <property type="term" value="F:kinase activity"/>
    <property type="evidence" value="ECO:0007669"/>
    <property type="project" value="UniProtKB-KW"/>
</dbReference>
<keyword evidence="1" id="KW-0808">Transferase</keyword>
<dbReference type="PANTHER" id="PTHR28629:SF4">
    <property type="entry name" value="TRIOKINASE_FMN CYCLASE"/>
    <property type="match status" value="1"/>
</dbReference>
<dbReference type="InterPro" id="IPR036117">
    <property type="entry name" value="DhaL_dom_sf"/>
</dbReference>
<feature type="domain" description="DhaL" evidence="3">
    <location>
        <begin position="4"/>
        <end position="198"/>
    </location>
</feature>
<name>A0ABS1TTU5_9BACI</name>
<proteinExistence type="predicted"/>
<dbReference type="InterPro" id="IPR004007">
    <property type="entry name" value="DhaL_dom"/>
</dbReference>
<evidence type="ECO:0000256" key="2">
    <source>
        <dbReference type="ARBA" id="ARBA00022777"/>
    </source>
</evidence>
<evidence type="ECO:0000256" key="1">
    <source>
        <dbReference type="ARBA" id="ARBA00022679"/>
    </source>
</evidence>
<protein>
    <submittedName>
        <fullName evidence="4">Dihydroxyacetone kinase subunit L</fullName>
    </submittedName>
</protein>
<dbReference type="PANTHER" id="PTHR28629">
    <property type="entry name" value="TRIOKINASE/FMN CYCLASE"/>
    <property type="match status" value="1"/>
</dbReference>
<dbReference type="Gene3D" id="1.25.40.340">
    <property type="match status" value="1"/>
</dbReference>
<dbReference type="EMBL" id="JAESWB010000355">
    <property type="protein sequence ID" value="MBL4954603.1"/>
    <property type="molecule type" value="Genomic_DNA"/>
</dbReference>
<accession>A0ABS1TTU5</accession>
<evidence type="ECO:0000313" key="5">
    <source>
        <dbReference type="Proteomes" id="UP000623967"/>
    </source>
</evidence>
<dbReference type="SMART" id="SM01120">
    <property type="entry name" value="Dak2"/>
    <property type="match status" value="1"/>
</dbReference>
<evidence type="ECO:0000259" key="3">
    <source>
        <dbReference type="PROSITE" id="PS51480"/>
    </source>
</evidence>
<dbReference type="InterPro" id="IPR050861">
    <property type="entry name" value="Dihydroxyacetone_Kinase"/>
</dbReference>
<sequence length="205" mass="22205">MNQQNMKDWLILANERIQEQKDYLSELDRAIGDGDHGVNMARGFQEVSNKLATQEFTDIGAMLQQVAMTLIGKVGGASGPLYGTAFLKASTALKGKGECTNIDLANALNEALKGIKLRGKAEIGEKTMVDVWEPVVSKWLDNPEAGMDELIEFTHECMVETKAMEAKKGRAAYLGKRSIGTFDPGAVSSELLFSSLFTVLKGAAS</sequence>
<reference evidence="4 5" key="1">
    <citation type="submission" date="2021-01" db="EMBL/GenBank/DDBJ databases">
        <title>Genome public.</title>
        <authorList>
            <person name="Liu C."/>
            <person name="Sun Q."/>
        </authorList>
    </citation>
    <scope>NUCLEOTIDE SEQUENCE [LARGE SCALE GENOMIC DNA]</scope>
    <source>
        <strain evidence="4 5">YIM B02564</strain>
    </source>
</reference>
<dbReference type="InterPro" id="IPR012737">
    <property type="entry name" value="DhaK_L_YcgS"/>
</dbReference>
<comment type="caution">
    <text evidence="4">The sequence shown here is derived from an EMBL/GenBank/DDBJ whole genome shotgun (WGS) entry which is preliminary data.</text>
</comment>
<keyword evidence="5" id="KW-1185">Reference proteome</keyword>
<dbReference type="Pfam" id="PF02734">
    <property type="entry name" value="Dak2"/>
    <property type="match status" value="1"/>
</dbReference>
<dbReference type="SUPFAM" id="SSF101473">
    <property type="entry name" value="DhaL-like"/>
    <property type="match status" value="1"/>
</dbReference>
<dbReference type="PROSITE" id="PS51480">
    <property type="entry name" value="DHAL"/>
    <property type="match status" value="1"/>
</dbReference>
<organism evidence="4 5">
    <name type="scientific">Neobacillus paridis</name>
    <dbReference type="NCBI Taxonomy" id="2803862"/>
    <lineage>
        <taxon>Bacteria</taxon>
        <taxon>Bacillati</taxon>
        <taxon>Bacillota</taxon>
        <taxon>Bacilli</taxon>
        <taxon>Bacillales</taxon>
        <taxon>Bacillaceae</taxon>
        <taxon>Neobacillus</taxon>
    </lineage>
</organism>